<accession>A0ABY0GT36</accession>
<evidence type="ECO:0000313" key="3">
    <source>
        <dbReference type="Proteomes" id="UP000294003"/>
    </source>
</evidence>
<feature type="compositionally biased region" description="Polar residues" evidence="1">
    <location>
        <begin position="30"/>
        <end position="42"/>
    </location>
</feature>
<organism evidence="2 3">
    <name type="scientific">Monosporascus cannonballus</name>
    <dbReference type="NCBI Taxonomy" id="155416"/>
    <lineage>
        <taxon>Eukaryota</taxon>
        <taxon>Fungi</taxon>
        <taxon>Dikarya</taxon>
        <taxon>Ascomycota</taxon>
        <taxon>Pezizomycotina</taxon>
        <taxon>Sordariomycetes</taxon>
        <taxon>Xylariomycetidae</taxon>
        <taxon>Xylariales</taxon>
        <taxon>Xylariales incertae sedis</taxon>
        <taxon>Monosporascus</taxon>
    </lineage>
</organism>
<keyword evidence="3" id="KW-1185">Reference proteome</keyword>
<evidence type="ECO:0000256" key="1">
    <source>
        <dbReference type="SAM" id="MobiDB-lite"/>
    </source>
</evidence>
<feature type="compositionally biased region" description="Basic and acidic residues" evidence="1">
    <location>
        <begin position="222"/>
        <end position="232"/>
    </location>
</feature>
<feature type="compositionally biased region" description="Polar residues" evidence="1">
    <location>
        <begin position="273"/>
        <end position="285"/>
    </location>
</feature>
<feature type="compositionally biased region" description="Polar residues" evidence="1">
    <location>
        <begin position="59"/>
        <end position="76"/>
    </location>
</feature>
<feature type="compositionally biased region" description="Polar residues" evidence="1">
    <location>
        <begin position="203"/>
        <end position="219"/>
    </location>
</feature>
<reference evidence="2 3" key="1">
    <citation type="submission" date="2018-06" db="EMBL/GenBank/DDBJ databases">
        <title>Complete Genomes of Monosporascus.</title>
        <authorList>
            <person name="Robinson A.J."/>
            <person name="Natvig D.O."/>
        </authorList>
    </citation>
    <scope>NUCLEOTIDE SEQUENCE [LARGE SCALE GENOMIC DNA]</scope>
    <source>
        <strain evidence="2 3">CBS 609.92</strain>
    </source>
</reference>
<feature type="region of interest" description="Disordered" evidence="1">
    <location>
        <begin position="199"/>
        <end position="285"/>
    </location>
</feature>
<evidence type="ECO:0000313" key="2">
    <source>
        <dbReference type="EMBL" id="RYO76848.1"/>
    </source>
</evidence>
<protein>
    <recommendedName>
        <fullName evidence="4">Mating-type switching protein swi10</fullName>
    </recommendedName>
</protein>
<dbReference type="EMBL" id="QJNS01000541">
    <property type="protein sequence ID" value="RYO76848.1"/>
    <property type="molecule type" value="Genomic_DNA"/>
</dbReference>
<comment type="caution">
    <text evidence="2">The sequence shown here is derived from an EMBL/GenBank/DDBJ whole genome shotgun (WGS) entry which is preliminary data.</text>
</comment>
<evidence type="ECO:0008006" key="4">
    <source>
        <dbReference type="Google" id="ProtNLM"/>
    </source>
</evidence>
<dbReference type="Proteomes" id="UP000294003">
    <property type="component" value="Unassembled WGS sequence"/>
</dbReference>
<sequence>MISSLIDVARMKPEGRRLRKKTQKIDSRSCSRQTSNTNTNENEAVDTRRSFFRSRNPKSDTTGCQTGTPKQQSCLTLPNIVDDGRRYEQLRKGGSFPQGGAPRPQSMIHHSKRNSEPIPEFSHLTINNRSPDKPVSKSPSTRVSPPRRHAKTPVLMIGQLESSEGQKVSSAEVIAESYRALLDPCYYALEDTDELPRVEEQNEMPNSSPSHDTSPTITSKPAVERPRHHSETWESPVSDDGTLVGSEETPAYFKPPLSTRGPSSSMDGRRRNVPQSPAASLGANNPSLEISLDLLTRELTAAASGARLRPSAETSALQIWVMIEAYEKLRDRLLETRTRYDQETLAMFDMWLLALYRVHDQMTGTDGQVSESDYGE</sequence>
<gene>
    <name evidence="2" type="ORF">DL762_009658</name>
</gene>
<feature type="compositionally biased region" description="Basic and acidic residues" evidence="1">
    <location>
        <begin position="82"/>
        <end position="91"/>
    </location>
</feature>
<proteinExistence type="predicted"/>
<feature type="region of interest" description="Disordered" evidence="1">
    <location>
        <begin position="1"/>
        <end position="153"/>
    </location>
</feature>
<name>A0ABY0GT36_9PEZI</name>